<dbReference type="InterPro" id="IPR002172">
    <property type="entry name" value="LDrepeatLR_classA_rpt"/>
</dbReference>
<dbReference type="KEGG" id="bbel:109461663"/>
<dbReference type="Proteomes" id="UP000515135">
    <property type="component" value="Unplaced"/>
</dbReference>
<keyword evidence="1" id="KW-0677">Repeat</keyword>
<dbReference type="CDD" id="cd00041">
    <property type="entry name" value="CUB"/>
    <property type="match status" value="1"/>
</dbReference>
<dbReference type="PROSITE" id="PS50068">
    <property type="entry name" value="LDLRA_2"/>
    <property type="match status" value="1"/>
</dbReference>
<dbReference type="CDD" id="cd00112">
    <property type="entry name" value="LDLa"/>
    <property type="match status" value="1"/>
</dbReference>
<accession>A0A6P4XNF5</accession>
<dbReference type="InterPro" id="IPR000859">
    <property type="entry name" value="CUB_dom"/>
</dbReference>
<dbReference type="Pfam" id="PF00431">
    <property type="entry name" value="CUB"/>
    <property type="match status" value="1"/>
</dbReference>
<evidence type="ECO:0000313" key="8">
    <source>
        <dbReference type="RefSeq" id="XP_019613603.1"/>
    </source>
</evidence>
<feature type="region of interest" description="Disordered" evidence="5">
    <location>
        <begin position="156"/>
        <end position="257"/>
    </location>
</feature>
<organism evidence="7 8">
    <name type="scientific">Branchiostoma belcheri</name>
    <name type="common">Amphioxus</name>
    <dbReference type="NCBI Taxonomy" id="7741"/>
    <lineage>
        <taxon>Eukaryota</taxon>
        <taxon>Metazoa</taxon>
        <taxon>Chordata</taxon>
        <taxon>Cephalochordata</taxon>
        <taxon>Leptocardii</taxon>
        <taxon>Amphioxiformes</taxon>
        <taxon>Branchiostomatidae</taxon>
        <taxon>Branchiostoma</taxon>
    </lineage>
</organism>
<feature type="disulfide bond" evidence="4">
    <location>
        <begin position="10"/>
        <end position="25"/>
    </location>
</feature>
<feature type="compositionally biased region" description="Acidic residues" evidence="5">
    <location>
        <begin position="240"/>
        <end position="252"/>
    </location>
</feature>
<reference evidence="8" key="1">
    <citation type="submission" date="2025-08" db="UniProtKB">
        <authorList>
            <consortium name="RefSeq"/>
        </authorList>
    </citation>
    <scope>IDENTIFICATION</scope>
    <source>
        <tissue evidence="8">Gonad</tissue>
    </source>
</reference>
<dbReference type="PANTHER" id="PTHR24251:SF52">
    <property type="entry name" value="CUB DOMAIN-CONTAINING PROTEIN"/>
    <property type="match status" value="1"/>
</dbReference>
<dbReference type="SUPFAM" id="SSF49854">
    <property type="entry name" value="Spermadhesin, CUB domain"/>
    <property type="match status" value="1"/>
</dbReference>
<dbReference type="Gene3D" id="4.10.400.10">
    <property type="entry name" value="Low-density Lipoprotein Receptor"/>
    <property type="match status" value="1"/>
</dbReference>
<gene>
    <name evidence="8" type="primary">LOC109461663</name>
</gene>
<proteinExistence type="predicted"/>
<protein>
    <submittedName>
        <fullName evidence="8">Bone morphogenetic protein 1-like</fullName>
    </submittedName>
</protein>
<evidence type="ECO:0000256" key="5">
    <source>
        <dbReference type="SAM" id="MobiDB-lite"/>
    </source>
</evidence>
<dbReference type="OrthoDB" id="7286946at2759"/>
<evidence type="ECO:0000256" key="4">
    <source>
        <dbReference type="PROSITE-ProRule" id="PRU00124"/>
    </source>
</evidence>
<dbReference type="RefSeq" id="XP_019613603.1">
    <property type="nucleotide sequence ID" value="XM_019758044.1"/>
</dbReference>
<feature type="domain" description="CUB" evidence="6">
    <location>
        <begin position="42"/>
        <end position="151"/>
    </location>
</feature>
<dbReference type="GeneID" id="109461663"/>
<dbReference type="InterPro" id="IPR036055">
    <property type="entry name" value="LDL_receptor-like_sf"/>
</dbReference>
<keyword evidence="7" id="KW-1185">Reference proteome</keyword>
<comment type="caution">
    <text evidence="4">Lacks conserved residue(s) required for the propagation of feature annotation.</text>
</comment>
<feature type="disulfide bond" evidence="3">
    <location>
        <begin position="42"/>
        <end position="69"/>
    </location>
</feature>
<evidence type="ECO:0000256" key="1">
    <source>
        <dbReference type="ARBA" id="ARBA00022737"/>
    </source>
</evidence>
<evidence type="ECO:0000256" key="2">
    <source>
        <dbReference type="ARBA" id="ARBA00023157"/>
    </source>
</evidence>
<dbReference type="SMART" id="SM00042">
    <property type="entry name" value="CUB"/>
    <property type="match status" value="1"/>
</dbReference>
<evidence type="ECO:0000313" key="7">
    <source>
        <dbReference type="Proteomes" id="UP000515135"/>
    </source>
</evidence>
<dbReference type="InterPro" id="IPR035914">
    <property type="entry name" value="Sperma_CUB_dom_sf"/>
</dbReference>
<keyword evidence="2 4" id="KW-1015">Disulfide bond</keyword>
<evidence type="ECO:0000259" key="6">
    <source>
        <dbReference type="PROSITE" id="PS01180"/>
    </source>
</evidence>
<dbReference type="AlphaFoldDB" id="A0A6P4XNF5"/>
<dbReference type="FunFam" id="2.60.120.290:FF:000001">
    <property type="entry name" value="CUB and sushi domain-containing protein 3 isoform X1"/>
    <property type="match status" value="1"/>
</dbReference>
<dbReference type="Gene3D" id="2.60.120.290">
    <property type="entry name" value="Spermadhesin, CUB domain"/>
    <property type="match status" value="1"/>
</dbReference>
<sequence length="284" mass="29829">MCIDRSTDVCDGENDCPDGFDEQQCFVPVDDSSDAATSGLGCGGTLSAPPDGSVTSPNYPENYKPDQTCGWLITVPEGSSVRLTFDSFHVEDGYDYLYIYDGDSDSATELQKLTGELSIDPITSTSNKMFVKFDSDESETTQGFQVSYTATPVDLTTEVQVEPTTPPGDLTTEVLPGPTTPPGDLTTEVQADPTTPPGDLKTKVQADPATTPDGQFRGGMPDPTTPPSGLTNEVQPEPTEPVDDTTGMEENGESGASVATTVPGSALAVIALAHLVLTYCGMFG</sequence>
<evidence type="ECO:0000256" key="3">
    <source>
        <dbReference type="PROSITE-ProRule" id="PRU00059"/>
    </source>
</evidence>
<dbReference type="PANTHER" id="PTHR24251">
    <property type="entry name" value="OVOCHYMASE-RELATED"/>
    <property type="match status" value="1"/>
</dbReference>
<name>A0A6P4XNF5_BRABE</name>
<dbReference type="PROSITE" id="PS01180">
    <property type="entry name" value="CUB"/>
    <property type="match status" value="1"/>
</dbReference>